<evidence type="ECO:0000259" key="1">
    <source>
        <dbReference type="Pfam" id="PF18480"/>
    </source>
</evidence>
<proteinExistence type="predicted"/>
<organism evidence="2 3">
    <name type="scientific">Candidatus Viridilinea mediisalina</name>
    <dbReference type="NCBI Taxonomy" id="2024553"/>
    <lineage>
        <taxon>Bacteria</taxon>
        <taxon>Bacillati</taxon>
        <taxon>Chloroflexota</taxon>
        <taxon>Chloroflexia</taxon>
        <taxon>Chloroflexales</taxon>
        <taxon>Chloroflexineae</taxon>
        <taxon>Oscillochloridaceae</taxon>
        <taxon>Candidatus Viridilinea</taxon>
    </lineage>
</organism>
<dbReference type="RefSeq" id="WP_097644877.1">
    <property type="nucleotide sequence ID" value="NZ_NQWI01000076.1"/>
</dbReference>
<comment type="caution">
    <text evidence="2">The sequence shown here is derived from an EMBL/GenBank/DDBJ whole genome shotgun (WGS) entry which is preliminary data.</text>
</comment>
<sequence length="114" mass="13284">MKLFINFFCDEDVSVLVAELLRARGFTVVTAHQVERLGVDDVAQFAYAAAHQYTLLTHNRADFEDLSMRYFETGQQHYGLIIARRHPPYELAQRVLRILDHVTADEMINKVRYI</sequence>
<evidence type="ECO:0000313" key="3">
    <source>
        <dbReference type="Proteomes" id="UP000220527"/>
    </source>
</evidence>
<dbReference type="InterPro" id="IPR041049">
    <property type="entry name" value="DUF5615"/>
</dbReference>
<dbReference type="OrthoDB" id="162405at2"/>
<protein>
    <recommendedName>
        <fullName evidence="1">DUF5615 domain-containing protein</fullName>
    </recommendedName>
</protein>
<dbReference type="EMBL" id="NQWI01000076">
    <property type="protein sequence ID" value="PDW02296.1"/>
    <property type="molecule type" value="Genomic_DNA"/>
</dbReference>
<gene>
    <name evidence="2" type="ORF">CJ255_14805</name>
</gene>
<dbReference type="Pfam" id="PF18480">
    <property type="entry name" value="DUF5615"/>
    <property type="match status" value="1"/>
</dbReference>
<feature type="domain" description="DUF5615" evidence="1">
    <location>
        <begin position="6"/>
        <end position="106"/>
    </location>
</feature>
<dbReference type="Proteomes" id="UP000220527">
    <property type="component" value="Unassembled WGS sequence"/>
</dbReference>
<keyword evidence="3" id="KW-1185">Reference proteome</keyword>
<reference evidence="3" key="1">
    <citation type="submission" date="2017-08" db="EMBL/GenBank/DDBJ databases">
        <authorList>
            <person name="Grouzdev D.S."/>
            <person name="Gaisin V.A."/>
            <person name="Rysina M.S."/>
            <person name="Gorlenko V.M."/>
        </authorList>
    </citation>
    <scope>NUCLEOTIDE SEQUENCE [LARGE SCALE GENOMIC DNA]</scope>
    <source>
        <strain evidence="3">Kir15-3F</strain>
    </source>
</reference>
<name>A0A2A6RHC3_9CHLR</name>
<evidence type="ECO:0000313" key="2">
    <source>
        <dbReference type="EMBL" id="PDW02296.1"/>
    </source>
</evidence>
<dbReference type="AlphaFoldDB" id="A0A2A6RHC3"/>
<accession>A0A2A6RHC3</accession>